<evidence type="ECO:0000313" key="2">
    <source>
        <dbReference type="EMBL" id="MDF1611722.1"/>
    </source>
</evidence>
<evidence type="ECO:0000313" key="3">
    <source>
        <dbReference type="Proteomes" id="UP001221302"/>
    </source>
</evidence>
<dbReference type="Proteomes" id="UP001221302">
    <property type="component" value="Unassembled WGS sequence"/>
</dbReference>
<gene>
    <name evidence="2" type="ORF">P0M35_06145</name>
</gene>
<dbReference type="PANTHER" id="PTHR39425:SF1">
    <property type="entry name" value="CYTOCHROME C7-LIKE DOMAIN-CONTAINING PROTEIN"/>
    <property type="match status" value="1"/>
</dbReference>
<feature type="domain" description="Cytochrome c7-like" evidence="1">
    <location>
        <begin position="107"/>
        <end position="165"/>
    </location>
</feature>
<dbReference type="Pfam" id="PF14522">
    <property type="entry name" value="Cytochrome_C7"/>
    <property type="match status" value="1"/>
</dbReference>
<proteinExistence type="predicted"/>
<sequence length="401" mass="44559">MKIKYLYTIVALMIVVLLTIAAISSNNLTDKKSNKDIIKFSHKKHSEVSACADCHTNATSSTSLKDRLLPEKSVCATCHDVNDENQCNTCHYQDKYEPLMKKTSQLIFNHKIHLENQNVNCESCHKGLTDVDYSIEAKNSKPSMNTCYSCHNDTAVASSECKTCHISTVNLLPQDHKSASFMKIHKFKSQEANAECQMCHQNNFCESCHISTTMIDEKNTSKDFVTPYSPHNFIDNTKQQNITRVHDLNYRYTHGIDLKGKTTECQTCHQTETFCAECHNTSGGDYALAGMVPQSHKMANFVTLGVGSSGGQHAMLAKRDIESCASCHDVQGADATCILCHVDNDGIKGTNPKTHIRGFMNSFDDGDWHNDKGSICYTCHTDANARPDGIKGVGFCGYCHK</sequence>
<keyword evidence="3" id="KW-1185">Reference proteome</keyword>
<protein>
    <submittedName>
        <fullName evidence="2">Cytochrome c3 family protein</fullName>
    </submittedName>
</protein>
<accession>A0AAE3P104</accession>
<name>A0AAE3P104_9BACT</name>
<dbReference type="EMBL" id="JARGDL010000006">
    <property type="protein sequence ID" value="MDF1611722.1"/>
    <property type="molecule type" value="Genomic_DNA"/>
</dbReference>
<dbReference type="Gene3D" id="3.90.10.10">
    <property type="entry name" value="Cytochrome C3"/>
    <property type="match status" value="3"/>
</dbReference>
<organism evidence="2 3">
    <name type="scientific">Stygiobacter electus</name>
    <dbReference type="NCBI Taxonomy" id="3032292"/>
    <lineage>
        <taxon>Bacteria</taxon>
        <taxon>Pseudomonadati</taxon>
        <taxon>Ignavibacteriota</taxon>
        <taxon>Ignavibacteria</taxon>
        <taxon>Ignavibacteriales</taxon>
        <taxon>Melioribacteraceae</taxon>
        <taxon>Stygiobacter</taxon>
    </lineage>
</organism>
<comment type="caution">
    <text evidence="2">The sequence shown here is derived from an EMBL/GenBank/DDBJ whole genome shotgun (WGS) entry which is preliminary data.</text>
</comment>
<dbReference type="SUPFAM" id="SSF48695">
    <property type="entry name" value="Multiheme cytochromes"/>
    <property type="match status" value="1"/>
</dbReference>
<dbReference type="CDD" id="cd08168">
    <property type="entry name" value="Cytochrom_C3"/>
    <property type="match status" value="1"/>
</dbReference>
<dbReference type="AlphaFoldDB" id="A0AAE3P104"/>
<reference evidence="2" key="1">
    <citation type="submission" date="2023-03" db="EMBL/GenBank/DDBJ databases">
        <title>Stygiobacter electus gen. nov., sp. nov., facultatively anaerobic thermotolerant bacterium of the class Ignavibacteria from a well of Yessentuki mineral water deposit.</title>
        <authorList>
            <person name="Podosokorskaya O.A."/>
            <person name="Elcheninov A.G."/>
            <person name="Petrova N.F."/>
            <person name="Zavarzina D.G."/>
            <person name="Kublanov I.V."/>
            <person name="Merkel A.Y."/>
        </authorList>
    </citation>
    <scope>NUCLEOTIDE SEQUENCE</scope>
    <source>
        <strain evidence="2">09-Me</strain>
    </source>
</reference>
<dbReference type="PANTHER" id="PTHR39425">
    <property type="entry name" value="LIPOPROTEIN CYTOCHROME C"/>
    <property type="match status" value="1"/>
</dbReference>
<dbReference type="InterPro" id="IPR029467">
    <property type="entry name" value="Cyt_c7-like"/>
</dbReference>
<evidence type="ECO:0000259" key="1">
    <source>
        <dbReference type="Pfam" id="PF14522"/>
    </source>
</evidence>
<dbReference type="InterPro" id="IPR036280">
    <property type="entry name" value="Multihaem_cyt_sf"/>
</dbReference>
<dbReference type="RefSeq" id="WP_321535489.1">
    <property type="nucleotide sequence ID" value="NZ_JARGDL010000006.1"/>
</dbReference>